<dbReference type="Proteomes" id="UP001164746">
    <property type="component" value="Chromosome 2"/>
</dbReference>
<sequence length="337" mass="38904">RKTSTAPKLQRRKTQSQEKKKRIQKRYINDTLLNLYKSFIDLISKCHTLRPFWVVHKKVDVRKTCLFKLHENVKLRSEKLFRLKIIASPNTNTLIEKNICDVDRYNCAYGQCKECVDRKIPTTNVYTEKLEETDSVETLVEDTLKILKERYIKHVFNIKHQYRELKNMKDNLNESGCTAFSLHTVVVYVKDKTKSYCTISDNTQHGPGAIWAHMQPILKSLKADHPNVKNVQFVSDGPSTQYKSKNNFYLFHRKIIENYGFESATWNFTGTGHGKSSADVGCTVKRTADRMVSNGKDINDATALKNENVRGELKKCSISLQLKDLSLRNPQVACRGH</sequence>
<evidence type="ECO:0000256" key="1">
    <source>
        <dbReference type="SAM" id="MobiDB-lite"/>
    </source>
</evidence>
<evidence type="ECO:0000313" key="3">
    <source>
        <dbReference type="Proteomes" id="UP001164746"/>
    </source>
</evidence>
<gene>
    <name evidence="2" type="ORF">MAR_028888</name>
</gene>
<feature type="region of interest" description="Disordered" evidence="1">
    <location>
        <begin position="1"/>
        <end position="21"/>
    </location>
</feature>
<dbReference type="PANTHER" id="PTHR46601">
    <property type="entry name" value="ULP_PROTEASE DOMAIN-CONTAINING PROTEIN"/>
    <property type="match status" value="1"/>
</dbReference>
<keyword evidence="3" id="KW-1185">Reference proteome</keyword>
<dbReference type="EMBL" id="CP111013">
    <property type="protein sequence ID" value="WAQ96198.1"/>
    <property type="molecule type" value="Genomic_DNA"/>
</dbReference>
<organism evidence="2 3">
    <name type="scientific">Mya arenaria</name>
    <name type="common">Soft-shell clam</name>
    <dbReference type="NCBI Taxonomy" id="6604"/>
    <lineage>
        <taxon>Eukaryota</taxon>
        <taxon>Metazoa</taxon>
        <taxon>Spiralia</taxon>
        <taxon>Lophotrochozoa</taxon>
        <taxon>Mollusca</taxon>
        <taxon>Bivalvia</taxon>
        <taxon>Autobranchia</taxon>
        <taxon>Heteroconchia</taxon>
        <taxon>Euheterodonta</taxon>
        <taxon>Imparidentia</taxon>
        <taxon>Neoheterodontei</taxon>
        <taxon>Myida</taxon>
        <taxon>Myoidea</taxon>
        <taxon>Myidae</taxon>
        <taxon>Mya</taxon>
    </lineage>
</organism>
<name>A0ABY7DFZ3_MYAAR</name>
<dbReference type="PANTHER" id="PTHR46601:SF1">
    <property type="entry name" value="ADF-H DOMAIN-CONTAINING PROTEIN"/>
    <property type="match status" value="1"/>
</dbReference>
<protein>
    <submittedName>
        <fullName evidence="2">Uncharacterized protein</fullName>
    </submittedName>
</protein>
<evidence type="ECO:0000313" key="2">
    <source>
        <dbReference type="EMBL" id="WAQ96198.1"/>
    </source>
</evidence>
<proteinExistence type="predicted"/>
<accession>A0ABY7DFZ3</accession>
<feature type="non-terminal residue" evidence="2">
    <location>
        <position position="1"/>
    </location>
</feature>
<reference evidence="2" key="1">
    <citation type="submission" date="2022-11" db="EMBL/GenBank/DDBJ databases">
        <title>Centuries of genome instability and evolution in soft-shell clam transmissible cancer (bioRxiv).</title>
        <authorList>
            <person name="Hart S.F.M."/>
            <person name="Yonemitsu M.A."/>
            <person name="Giersch R.M."/>
            <person name="Beal B.F."/>
            <person name="Arriagada G."/>
            <person name="Davis B.W."/>
            <person name="Ostrander E.A."/>
            <person name="Goff S.P."/>
            <person name="Metzger M.J."/>
        </authorList>
    </citation>
    <scope>NUCLEOTIDE SEQUENCE</scope>
    <source>
        <strain evidence="2">MELC-2E11</strain>
        <tissue evidence="2">Siphon/mantle</tissue>
    </source>
</reference>